<dbReference type="InterPro" id="IPR016454">
    <property type="entry name" value="Cysteine_dSase"/>
</dbReference>
<keyword evidence="7" id="KW-0663">Pyridoxal phosphate</keyword>
<evidence type="ECO:0000313" key="14">
    <source>
        <dbReference type="Proteomes" id="UP000499080"/>
    </source>
</evidence>
<keyword evidence="5" id="KW-0963">Cytoplasm</keyword>
<dbReference type="PANTHER" id="PTHR11601:SF62">
    <property type="entry name" value="SELENOCYSTEINE LYASE"/>
    <property type="match status" value="1"/>
</dbReference>
<name>A0A4Y2GUE7_ARAVE</name>
<evidence type="ECO:0000256" key="7">
    <source>
        <dbReference type="ARBA" id="ARBA00022898"/>
    </source>
</evidence>
<proteinExistence type="inferred from homology"/>
<dbReference type="InterPro" id="IPR000192">
    <property type="entry name" value="Aminotrans_V_dom"/>
</dbReference>
<dbReference type="PIRSF" id="PIRSF005572">
    <property type="entry name" value="NifS"/>
    <property type="match status" value="1"/>
</dbReference>
<dbReference type="Pfam" id="PF00266">
    <property type="entry name" value="Aminotran_5"/>
    <property type="match status" value="1"/>
</dbReference>
<keyword evidence="8 13" id="KW-0456">Lyase</keyword>
<dbReference type="SUPFAM" id="SSF53383">
    <property type="entry name" value="PLP-dependent transferases"/>
    <property type="match status" value="1"/>
</dbReference>
<evidence type="ECO:0000256" key="8">
    <source>
        <dbReference type="ARBA" id="ARBA00023239"/>
    </source>
</evidence>
<dbReference type="GO" id="GO:0009000">
    <property type="term" value="F:selenocysteine lyase activity"/>
    <property type="evidence" value="ECO:0007669"/>
    <property type="project" value="UniProtKB-EC"/>
</dbReference>
<reference evidence="13 14" key="1">
    <citation type="journal article" date="2019" name="Sci. Rep.">
        <title>Orb-weaving spider Araneus ventricosus genome elucidates the spidroin gene catalogue.</title>
        <authorList>
            <person name="Kono N."/>
            <person name="Nakamura H."/>
            <person name="Ohtoshi R."/>
            <person name="Moran D.A.P."/>
            <person name="Shinohara A."/>
            <person name="Yoshida Y."/>
            <person name="Fujiwara M."/>
            <person name="Mori M."/>
            <person name="Tomita M."/>
            <person name="Arakawa K."/>
        </authorList>
    </citation>
    <scope>NUCLEOTIDE SEQUENCE [LARGE SCALE GENOMIC DNA]</scope>
</reference>
<comment type="similarity">
    <text evidence="3">Belongs to the class-V pyridoxal-phosphate-dependent aminotransferase family.</text>
</comment>
<evidence type="ECO:0000256" key="2">
    <source>
        <dbReference type="ARBA" id="ARBA00004514"/>
    </source>
</evidence>
<dbReference type="InterPro" id="IPR015424">
    <property type="entry name" value="PyrdxlP-dep_Trfase"/>
</dbReference>
<dbReference type="InterPro" id="IPR015422">
    <property type="entry name" value="PyrdxlP-dep_Trfase_small"/>
</dbReference>
<keyword evidence="14" id="KW-1185">Reference proteome</keyword>
<sequence length="404" mass="43951">MSVYLDYNATTPVDVKVQEIICSVIKNVWGNPSSSYDLGKKAKSIVETARKKVAEMIGSLPGEILFTSGGTESNNMVISTAIQYFHTKARNVTNGLKEEKPHIITTNIEHDSVKLPLEKLFEEGKADVTFVPVSKITGAVEIDDIINSIRPNTCLITVMLANNETGIIQPVSTLRSKLKSIKDSKFHGEHSLNSILLHTDAAQAIGKIEVDVQDLDVDYLTVVGHKFYGPRIGALYFKNSAPLFPIFYGGGQERNYRPGTENTCMIAGLGKAAELVSSNLKEYNKHMTAMSCHLKECLETTFPKHCIFHIKDNNNKLPNTVSVALDYDKVTGSVLLSEAKKICASTGAACHSGGKPSSILIASGISCELASKTLRLSVGRETTEKEIETAVAYLDTALKNLGIK</sequence>
<evidence type="ECO:0000256" key="5">
    <source>
        <dbReference type="ARBA" id="ARBA00022490"/>
    </source>
</evidence>
<comment type="subunit">
    <text evidence="4">Homodimer.</text>
</comment>
<keyword evidence="6" id="KW-0808">Transferase</keyword>
<evidence type="ECO:0000256" key="9">
    <source>
        <dbReference type="ARBA" id="ARBA00037407"/>
    </source>
</evidence>
<comment type="function">
    <text evidence="9">Catalyzes the decomposition of L-selenocysteine to L-alanine and elemental selenium.</text>
</comment>
<comment type="subcellular location">
    <subcellularLocation>
        <location evidence="2">Cytoplasm</location>
        <location evidence="2">Cytosol</location>
    </subcellularLocation>
</comment>
<evidence type="ECO:0000313" key="13">
    <source>
        <dbReference type="EMBL" id="GBM56747.1"/>
    </source>
</evidence>
<dbReference type="OrthoDB" id="10250117at2759"/>
<comment type="caution">
    <text evidence="13">The sequence shown here is derived from an EMBL/GenBank/DDBJ whole genome shotgun (WGS) entry which is preliminary data.</text>
</comment>
<dbReference type="GO" id="GO:0005829">
    <property type="term" value="C:cytosol"/>
    <property type="evidence" value="ECO:0007669"/>
    <property type="project" value="UniProtKB-SubCell"/>
</dbReference>
<dbReference type="EC" id="4.4.1.16" evidence="10"/>
<comment type="cofactor">
    <cofactor evidence="1">
        <name>pyridoxal 5'-phosphate</name>
        <dbReference type="ChEBI" id="CHEBI:597326"/>
    </cofactor>
</comment>
<dbReference type="Gene3D" id="3.90.1150.10">
    <property type="entry name" value="Aspartate Aminotransferase, domain 1"/>
    <property type="match status" value="1"/>
</dbReference>
<dbReference type="FunFam" id="3.40.640.10:FF:000083">
    <property type="entry name" value="Selenocysteine lyase"/>
    <property type="match status" value="1"/>
</dbReference>
<dbReference type="Gene3D" id="3.40.640.10">
    <property type="entry name" value="Type I PLP-dependent aspartate aminotransferase-like (Major domain)"/>
    <property type="match status" value="1"/>
</dbReference>
<evidence type="ECO:0000259" key="12">
    <source>
        <dbReference type="Pfam" id="PF00266"/>
    </source>
</evidence>
<organism evidence="13 14">
    <name type="scientific">Araneus ventricosus</name>
    <name type="common">Orbweaver spider</name>
    <name type="synonym">Epeira ventricosa</name>
    <dbReference type="NCBI Taxonomy" id="182803"/>
    <lineage>
        <taxon>Eukaryota</taxon>
        <taxon>Metazoa</taxon>
        <taxon>Ecdysozoa</taxon>
        <taxon>Arthropoda</taxon>
        <taxon>Chelicerata</taxon>
        <taxon>Arachnida</taxon>
        <taxon>Araneae</taxon>
        <taxon>Araneomorphae</taxon>
        <taxon>Entelegynae</taxon>
        <taxon>Araneoidea</taxon>
        <taxon>Araneidae</taxon>
        <taxon>Araneus</taxon>
    </lineage>
</organism>
<dbReference type="FunFam" id="3.90.1150.10:FF:000065">
    <property type="entry name" value="Selenocysteine lyase"/>
    <property type="match status" value="1"/>
</dbReference>
<feature type="domain" description="Aminotransferase class V" evidence="12">
    <location>
        <begin position="3"/>
        <end position="388"/>
    </location>
</feature>
<dbReference type="PANTHER" id="PTHR11601">
    <property type="entry name" value="CYSTEINE DESULFURYLASE FAMILY MEMBER"/>
    <property type="match status" value="1"/>
</dbReference>
<dbReference type="Gene3D" id="1.10.260.50">
    <property type="match status" value="1"/>
</dbReference>
<gene>
    <name evidence="13" type="primary">SCLY</name>
    <name evidence="13" type="ORF">AVEN_211084_1</name>
</gene>
<protein>
    <recommendedName>
        <fullName evidence="11">Selenocysteine lyase</fullName>
        <ecNumber evidence="10">4.4.1.16</ecNumber>
    </recommendedName>
</protein>
<evidence type="ECO:0000256" key="3">
    <source>
        <dbReference type="ARBA" id="ARBA00009236"/>
    </source>
</evidence>
<dbReference type="AlphaFoldDB" id="A0A4Y2GUE7"/>
<dbReference type="EMBL" id="BGPR01001562">
    <property type="protein sequence ID" value="GBM56747.1"/>
    <property type="molecule type" value="Genomic_DNA"/>
</dbReference>
<accession>A0A4Y2GUE7</accession>
<evidence type="ECO:0000256" key="6">
    <source>
        <dbReference type="ARBA" id="ARBA00022679"/>
    </source>
</evidence>
<dbReference type="Proteomes" id="UP000499080">
    <property type="component" value="Unassembled WGS sequence"/>
</dbReference>
<evidence type="ECO:0000256" key="1">
    <source>
        <dbReference type="ARBA" id="ARBA00001933"/>
    </source>
</evidence>
<evidence type="ECO:0000256" key="11">
    <source>
        <dbReference type="ARBA" id="ARBA00040554"/>
    </source>
</evidence>
<evidence type="ECO:0000256" key="4">
    <source>
        <dbReference type="ARBA" id="ARBA00011738"/>
    </source>
</evidence>
<dbReference type="GO" id="GO:0016740">
    <property type="term" value="F:transferase activity"/>
    <property type="evidence" value="ECO:0007669"/>
    <property type="project" value="UniProtKB-KW"/>
</dbReference>
<dbReference type="InterPro" id="IPR015421">
    <property type="entry name" value="PyrdxlP-dep_Trfase_major"/>
</dbReference>
<evidence type="ECO:0000256" key="10">
    <source>
        <dbReference type="ARBA" id="ARBA00039054"/>
    </source>
</evidence>